<feature type="compositionally biased region" description="Polar residues" evidence="1">
    <location>
        <begin position="1085"/>
        <end position="1096"/>
    </location>
</feature>
<dbReference type="EMBL" id="RWJN01000229">
    <property type="protein sequence ID" value="TCD64552.1"/>
    <property type="molecule type" value="Genomic_DNA"/>
</dbReference>
<feature type="compositionally biased region" description="Polar residues" evidence="1">
    <location>
        <begin position="67"/>
        <end position="76"/>
    </location>
</feature>
<feature type="region of interest" description="Disordered" evidence="1">
    <location>
        <begin position="754"/>
        <end position="800"/>
    </location>
</feature>
<comment type="caution">
    <text evidence="2">The sequence shown here is derived from an EMBL/GenBank/DDBJ whole genome shotgun (WGS) entry which is preliminary data.</text>
</comment>
<feature type="compositionally biased region" description="Basic and acidic residues" evidence="1">
    <location>
        <begin position="97"/>
        <end position="113"/>
    </location>
</feature>
<feature type="compositionally biased region" description="Low complexity" evidence="1">
    <location>
        <begin position="1281"/>
        <end position="1294"/>
    </location>
</feature>
<evidence type="ECO:0000313" key="2">
    <source>
        <dbReference type="EMBL" id="TCD64552.1"/>
    </source>
</evidence>
<proteinExistence type="predicted"/>
<feature type="compositionally biased region" description="Low complexity" evidence="1">
    <location>
        <begin position="530"/>
        <end position="555"/>
    </location>
</feature>
<feature type="compositionally biased region" description="Acidic residues" evidence="1">
    <location>
        <begin position="225"/>
        <end position="255"/>
    </location>
</feature>
<feature type="region of interest" description="Disordered" evidence="1">
    <location>
        <begin position="1"/>
        <end position="35"/>
    </location>
</feature>
<feature type="region of interest" description="Disordered" evidence="1">
    <location>
        <begin position="347"/>
        <end position="368"/>
    </location>
</feature>
<feature type="region of interest" description="Disordered" evidence="1">
    <location>
        <begin position="1191"/>
        <end position="1365"/>
    </location>
</feature>
<feature type="region of interest" description="Disordered" evidence="1">
    <location>
        <begin position="1399"/>
        <end position="1480"/>
    </location>
</feature>
<feature type="compositionally biased region" description="Basic and acidic residues" evidence="1">
    <location>
        <begin position="506"/>
        <end position="515"/>
    </location>
</feature>
<feature type="compositionally biased region" description="Acidic residues" evidence="1">
    <location>
        <begin position="150"/>
        <end position="183"/>
    </location>
</feature>
<feature type="region of interest" description="Disordered" evidence="1">
    <location>
        <begin position="63"/>
        <end position="323"/>
    </location>
</feature>
<dbReference type="OrthoDB" id="2804229at2759"/>
<feature type="compositionally biased region" description="Polar residues" evidence="1">
    <location>
        <begin position="619"/>
        <end position="628"/>
    </location>
</feature>
<feature type="compositionally biased region" description="Polar residues" evidence="1">
    <location>
        <begin position="1748"/>
        <end position="1757"/>
    </location>
</feature>
<organism evidence="2 3">
    <name type="scientific">Steccherinum ochraceum</name>
    <dbReference type="NCBI Taxonomy" id="92696"/>
    <lineage>
        <taxon>Eukaryota</taxon>
        <taxon>Fungi</taxon>
        <taxon>Dikarya</taxon>
        <taxon>Basidiomycota</taxon>
        <taxon>Agaricomycotina</taxon>
        <taxon>Agaricomycetes</taxon>
        <taxon>Polyporales</taxon>
        <taxon>Steccherinaceae</taxon>
        <taxon>Steccherinum</taxon>
    </lineage>
</organism>
<feature type="compositionally biased region" description="Low complexity" evidence="1">
    <location>
        <begin position="1225"/>
        <end position="1236"/>
    </location>
</feature>
<feature type="compositionally biased region" description="Basic and acidic residues" evidence="1">
    <location>
        <begin position="1301"/>
        <end position="1311"/>
    </location>
</feature>
<name>A0A4R0RAZ2_9APHY</name>
<feature type="compositionally biased region" description="Basic and acidic residues" evidence="1">
    <location>
        <begin position="1047"/>
        <end position="1060"/>
    </location>
</feature>
<accession>A0A4R0RAZ2</accession>
<gene>
    <name evidence="2" type="ORF">EIP91_003909</name>
</gene>
<feature type="region of interest" description="Disordered" evidence="1">
    <location>
        <begin position="1573"/>
        <end position="1620"/>
    </location>
</feature>
<feature type="compositionally biased region" description="Low complexity" evidence="1">
    <location>
        <begin position="1636"/>
        <end position="1645"/>
    </location>
</feature>
<dbReference type="Proteomes" id="UP000292702">
    <property type="component" value="Unassembled WGS sequence"/>
</dbReference>
<feature type="region of interest" description="Disordered" evidence="1">
    <location>
        <begin position="1636"/>
        <end position="1757"/>
    </location>
</feature>
<feature type="compositionally biased region" description="Polar residues" evidence="1">
    <location>
        <begin position="1471"/>
        <end position="1480"/>
    </location>
</feature>
<reference evidence="2 3" key="1">
    <citation type="submission" date="2018-11" db="EMBL/GenBank/DDBJ databases">
        <title>Genome assembly of Steccherinum ochraceum LE-BIN_3174, the white-rot fungus of the Steccherinaceae family (The Residual Polyporoid clade, Polyporales, Basidiomycota).</title>
        <authorList>
            <person name="Fedorova T.V."/>
            <person name="Glazunova O.A."/>
            <person name="Landesman E.O."/>
            <person name="Moiseenko K.V."/>
            <person name="Psurtseva N.V."/>
            <person name="Savinova O.S."/>
            <person name="Shakhova N.V."/>
            <person name="Tyazhelova T.V."/>
            <person name="Vasina D.V."/>
        </authorList>
    </citation>
    <scope>NUCLEOTIDE SEQUENCE [LARGE SCALE GENOMIC DNA]</scope>
    <source>
        <strain evidence="2 3">LE-BIN_3174</strain>
    </source>
</reference>
<keyword evidence="3" id="KW-1185">Reference proteome</keyword>
<feature type="compositionally biased region" description="Polar residues" evidence="1">
    <location>
        <begin position="923"/>
        <end position="941"/>
    </location>
</feature>
<feature type="compositionally biased region" description="Acidic residues" evidence="1">
    <location>
        <begin position="132"/>
        <end position="141"/>
    </location>
</feature>
<evidence type="ECO:0000313" key="3">
    <source>
        <dbReference type="Proteomes" id="UP000292702"/>
    </source>
</evidence>
<feature type="region of interest" description="Disordered" evidence="1">
    <location>
        <begin position="487"/>
        <end position="631"/>
    </location>
</feature>
<feature type="compositionally biased region" description="Low complexity" evidence="1">
    <location>
        <begin position="1019"/>
        <end position="1034"/>
    </location>
</feature>
<evidence type="ECO:0000256" key="1">
    <source>
        <dbReference type="SAM" id="MobiDB-lite"/>
    </source>
</evidence>
<feature type="compositionally biased region" description="Low complexity" evidence="1">
    <location>
        <begin position="1579"/>
        <end position="1602"/>
    </location>
</feature>
<feature type="region of interest" description="Disordered" evidence="1">
    <location>
        <begin position="430"/>
        <end position="457"/>
    </location>
</feature>
<feature type="compositionally biased region" description="Acidic residues" evidence="1">
    <location>
        <begin position="1312"/>
        <end position="1322"/>
    </location>
</feature>
<feature type="compositionally biased region" description="Pro residues" evidence="1">
    <location>
        <begin position="1438"/>
        <end position="1466"/>
    </location>
</feature>
<feature type="compositionally biased region" description="Basic residues" evidence="1">
    <location>
        <begin position="1709"/>
        <end position="1724"/>
    </location>
</feature>
<feature type="compositionally biased region" description="Basic and acidic residues" evidence="1">
    <location>
        <begin position="579"/>
        <end position="596"/>
    </location>
</feature>
<protein>
    <submittedName>
        <fullName evidence="2">Uncharacterized protein</fullName>
    </submittedName>
</protein>
<dbReference type="STRING" id="92696.A0A4R0RAZ2"/>
<feature type="compositionally biased region" description="Basic and acidic residues" evidence="1">
    <location>
        <begin position="1137"/>
        <end position="1150"/>
    </location>
</feature>
<feature type="compositionally biased region" description="Basic and acidic residues" evidence="1">
    <location>
        <begin position="1725"/>
        <end position="1739"/>
    </location>
</feature>
<feature type="region of interest" description="Disordered" evidence="1">
    <location>
        <begin position="884"/>
        <end position="1150"/>
    </location>
</feature>
<feature type="compositionally biased region" description="Acidic residues" evidence="1">
    <location>
        <begin position="266"/>
        <end position="293"/>
    </location>
</feature>
<feature type="compositionally biased region" description="Acidic residues" evidence="1">
    <location>
        <begin position="192"/>
        <end position="215"/>
    </location>
</feature>
<sequence>MATPYSTPGFPKAPRPTPSSGSISNRGALRAPIHNPYDKFTQDEFDAWIGDITGALKQALGHEELPSITSSNTVRPQSEEVHSGDVSAYGDVDDSFAEIKARRALKGKERATEEDFPGSDEAGSPEVVVISSDEDDDDEEGPFGAGSGAEEYDEQAEDSDEYTSDAEDDNLDLEVEYELSPDEDPSRRPETLPEDAEQGEEEDDEEEDEDREDENGLGPEPPEAGADEEGGDILYDEDAYGEEEGEASEEDEDELASSPSKAPEVIELEDSDEDQQDDGDADAEVDESADERDVELPDKWEGPSTYAEDFYSGGDIPPGASIESSAHLLPTEMDASRLPGMLESEDGAEDEVFPPQDANDRPIDIVDPWDAPQTFAEDLYTGGDILGDPSLLTPSHLTPALSTPQAEASFDITPAALTPIEAEAADPELFVPSDEGVSGDAPEPMLSPPGTIDDTPEQALDPALLEDVYAELDKVFVMPNGALASGMEQTSVPEVAPEVDPSEEPSDSHVLHDRSSSPPRMSVTGHVDWSFPPAFQSQSAPSSSLALPEASISAPIPEATDQPSNVAEVVIISDDEEDTKPAVEDTGPRSPSEDTQKPSFGPDEADGEGDAMLVLKDNLQINSSTGQDGTEVANGDVAEVQQEDASPAAFSDVRLASFIALLDSPTDKPSEVGSQFTTTTAVEDVLAGDLDPRIESRESAALPEDVGFGDLPATPMNVEETDDNDADVFGILADLSNDAQQAFAGDTTSIFGNGLSAEDYLNYPDTEEAEPIESQRRSADLSEDPSEAHGTFSMPNSTEGEESFMVTDILGGQHQLQASDDVDANADHAVPTVESVEDTVEEPVLQEVPTEKMEASLPAVQITAEGEAQTQDIQLVNREKTPDVQSALRDITSGTPNLSFIAAEADSEDESPRRRRTRYFLQHSRSATSSERGQLTPSSRPAKSLPLAHGTQSQVNLYKQPSLIAPADDAPRTVPLEVVAEDDEVVSEVPQPAEQPDPSDENLIQDIQDIDKPSGSAFPSPVSADPAVPDPASVWGSPKATTPQPEEATKNRREEVERAAETGSLLKASLKQPVLHSASGLFTPATETDSSPTSPAVPSDGIDESSPDAKVHTASVEDNTDDFPSGLKELIPTEESAGSREISEPSIDDEKVVLDDLDVHDDDADGDLDPEYHGDLAEDFEVQSQIAVPADEVEKEAEDPFKLMGSDSQVAPGEATEEAVADLQSLSTSASSSVSSVPAEARTEPAIAPTDGDEEAHSDLEQPSDNTGEPTRPPKRKRMSSPLTPLRPTSPIPIQESEPQEAARVHEAAAKDEDDEDDDDVDSIASSRDGEVVRRAPRSTRPAELPKTRGSSVGDARSGTAEAQLPSLSIPALSVPAPPAPPPLPVLPLPFVHAGGVLHHHHGKAPAQPRVVPPPKVDRPPPKPAYVQKQTSTAGPSQPNPPQQGPSQPPTPTQMEPPTPTAPVPVHPTVSSGHLSSTPVTRSNCRFHRISIPLDEDAPRVFFVVPGCSLTNAELIEEEEIEDHGVATLADNARLVPNVEALNFSEYLIGVLRCLVGVDLLREHELYYLPQEGDNIGLKPKSPTKPKASASARGSASTRTSRNLMQSPSKQVPKRAGSLSTVSSLARTSLSSVGSASVAGSLSGVEESDAEDKPPRAKRRKAEKRKAPIASSESQSFRARRSKRLSTDAAAYKPEREDSDASSDEDKPKKSRAGKKGQRGLKRARNSDVRQDDHEDGKAKAKKRKVTNEASQETTDG</sequence>
<feature type="compositionally biased region" description="Polar residues" evidence="1">
    <location>
        <begin position="950"/>
        <end position="959"/>
    </location>
</feature>